<dbReference type="InterPro" id="IPR026591">
    <property type="entry name" value="Sirtuin_cat_small_dom_sf"/>
</dbReference>
<feature type="binding site" evidence="4">
    <location>
        <position position="148"/>
    </location>
    <ligand>
        <name>Zn(2+)</name>
        <dbReference type="ChEBI" id="CHEBI:29105"/>
    </ligand>
</feature>
<dbReference type="GO" id="GO:0017136">
    <property type="term" value="F:histone deacetylase activity, NAD-dependent"/>
    <property type="evidence" value="ECO:0007669"/>
    <property type="project" value="TreeGrafter"/>
</dbReference>
<dbReference type="EMBL" id="CP003137">
    <property type="protein sequence ID" value="AEV95905.1"/>
    <property type="molecule type" value="Genomic_DNA"/>
</dbReference>
<dbReference type="InterPro" id="IPR026590">
    <property type="entry name" value="Ssirtuin_cat_dom"/>
</dbReference>
<proteinExistence type="predicted"/>
<dbReference type="Gene3D" id="3.30.1600.10">
    <property type="entry name" value="SIR2/SIRT2 'Small Domain"/>
    <property type="match status" value="1"/>
</dbReference>
<dbReference type="InterPro" id="IPR029035">
    <property type="entry name" value="DHS-like_NAD/FAD-binding_dom"/>
</dbReference>
<dbReference type="SUPFAM" id="SSF52467">
    <property type="entry name" value="DHS-like NAD/FAD-binding domain"/>
    <property type="match status" value="1"/>
</dbReference>
<dbReference type="InterPro" id="IPR050134">
    <property type="entry name" value="NAD-dep_sirtuin_deacylases"/>
</dbReference>
<dbReference type="GO" id="GO:0046872">
    <property type="term" value="F:metal ion binding"/>
    <property type="evidence" value="ECO:0007669"/>
    <property type="project" value="UniProtKB-KW"/>
</dbReference>
<feature type="binding site" evidence="4">
    <location>
        <position position="132"/>
    </location>
    <ligand>
        <name>Zn(2+)</name>
        <dbReference type="ChEBI" id="CHEBI:29105"/>
    </ligand>
</feature>
<feature type="binding site" evidence="4">
    <location>
        <position position="129"/>
    </location>
    <ligand>
        <name>Zn(2+)</name>
        <dbReference type="ChEBI" id="CHEBI:29105"/>
    </ligand>
</feature>
<dbReference type="InterPro" id="IPR003000">
    <property type="entry name" value="Sirtuin"/>
</dbReference>
<dbReference type="GO" id="GO:0070403">
    <property type="term" value="F:NAD+ binding"/>
    <property type="evidence" value="ECO:0007669"/>
    <property type="project" value="InterPro"/>
</dbReference>
<protein>
    <recommendedName>
        <fullName evidence="1">protein acetyllysine N-acetyltransferase</fullName>
        <ecNumber evidence="1">2.3.1.286</ecNumber>
    </recommendedName>
</protein>
<organism evidence="6 7">
    <name type="scientific">Pediococcus claussenii (strain ATCC BAA-344 / DSM 14800 / JCM 18046 / KCTC 3811 / LMG 21948 / P06)</name>
    <dbReference type="NCBI Taxonomy" id="701521"/>
    <lineage>
        <taxon>Bacteria</taxon>
        <taxon>Bacillati</taxon>
        <taxon>Bacillota</taxon>
        <taxon>Bacilli</taxon>
        <taxon>Lactobacillales</taxon>
        <taxon>Lactobacillaceae</taxon>
        <taxon>Pediococcus</taxon>
    </lineage>
</organism>
<evidence type="ECO:0000256" key="4">
    <source>
        <dbReference type="PROSITE-ProRule" id="PRU00236"/>
    </source>
</evidence>
<dbReference type="Pfam" id="PF02146">
    <property type="entry name" value="SIR2"/>
    <property type="match status" value="1"/>
</dbReference>
<sequence>MQNSKVDLSEQVAELIDLMDNAQFVTSLTGAGISVDSDIPDMEMMDDVFGLFEESTLESQPKKFYKAFHKDFIDPIFKTGPNLTHKVMASLEKEGLLKGIVTTNVDYLHELAGAPNVADIWSTLNVNHCLDCGRIYDINILRNDVPRCPVCNGLISPDPVFRHIATLPDQRKMADDWMAESDLTIVTGSNGYYSHTSNQAIVNINPKLNSFDRGAKLVIRATSNEVFQELARQMNLKV</sequence>
<accession>G8PBB6</accession>
<dbReference type="PATRIC" id="fig|701521.8.peg.1589"/>
<evidence type="ECO:0000256" key="2">
    <source>
        <dbReference type="ARBA" id="ARBA00022679"/>
    </source>
</evidence>
<reference evidence="6 7" key="1">
    <citation type="journal article" date="2012" name="J. Bacteriol.">
        <title>Complete Genome Sequence of the Beer Spoilage Organism Pediococcus claussenii ATCC BAA-344T.</title>
        <authorList>
            <person name="Pittet V."/>
            <person name="Abegunde T."/>
            <person name="Marfleet T."/>
            <person name="Haakensen M."/>
            <person name="Morrow K."/>
            <person name="Jayaprakash T."/>
            <person name="Schroeder K."/>
            <person name="Trost B."/>
            <person name="Byrns S."/>
            <person name="Bergsveinson J."/>
            <person name="Kusalik A."/>
            <person name="Ziola B."/>
        </authorList>
    </citation>
    <scope>NUCLEOTIDE SEQUENCE [LARGE SCALE GENOMIC DNA]</scope>
    <source>
        <strain evidence="6 7">ATCC BAA-344</strain>
    </source>
</reference>
<dbReference type="STRING" id="701521.PECL_1688"/>
<feature type="binding site" evidence="4">
    <location>
        <position position="151"/>
    </location>
    <ligand>
        <name>Zn(2+)</name>
        <dbReference type="ChEBI" id="CHEBI:29105"/>
    </ligand>
</feature>
<dbReference type="PROSITE" id="PS50305">
    <property type="entry name" value="SIRTUIN"/>
    <property type="match status" value="1"/>
</dbReference>
<dbReference type="EC" id="2.3.1.286" evidence="1"/>
<dbReference type="HOGENOM" id="CLU_023643_3_0_9"/>
<evidence type="ECO:0000313" key="6">
    <source>
        <dbReference type="EMBL" id="AEV95905.1"/>
    </source>
</evidence>
<name>G8PBB6_PEDCP</name>
<evidence type="ECO:0000259" key="5">
    <source>
        <dbReference type="PROSITE" id="PS50305"/>
    </source>
</evidence>
<dbReference type="eggNOG" id="COG0846">
    <property type="taxonomic scope" value="Bacteria"/>
</dbReference>
<dbReference type="Gene3D" id="3.40.50.1220">
    <property type="entry name" value="TPP-binding domain"/>
    <property type="match status" value="1"/>
</dbReference>
<dbReference type="PANTHER" id="PTHR11085">
    <property type="entry name" value="NAD-DEPENDENT PROTEIN DEACYLASE SIRTUIN-5, MITOCHONDRIAL-RELATED"/>
    <property type="match status" value="1"/>
</dbReference>
<dbReference type="Proteomes" id="UP000005444">
    <property type="component" value="Chromosome"/>
</dbReference>
<evidence type="ECO:0000313" key="7">
    <source>
        <dbReference type="Proteomes" id="UP000005444"/>
    </source>
</evidence>
<keyword evidence="2" id="KW-0808">Transferase</keyword>
<feature type="domain" description="Deacetylase sirtuin-type" evidence="5">
    <location>
        <begin position="5"/>
        <end position="237"/>
    </location>
</feature>
<keyword evidence="3" id="KW-0520">NAD</keyword>
<dbReference type="PANTHER" id="PTHR11085:SF10">
    <property type="entry name" value="NAD-DEPENDENT PROTEIN DEACYLASE SIRTUIN-5, MITOCHONDRIAL-RELATED"/>
    <property type="match status" value="1"/>
</dbReference>
<gene>
    <name evidence="6" type="ordered locus">PECL_1688</name>
</gene>
<keyword evidence="4" id="KW-0862">Zinc</keyword>
<keyword evidence="4" id="KW-0479">Metal-binding</keyword>
<comment type="caution">
    <text evidence="4">Lacks conserved residue(s) required for the propagation of feature annotation.</text>
</comment>
<evidence type="ECO:0000256" key="1">
    <source>
        <dbReference type="ARBA" id="ARBA00012928"/>
    </source>
</evidence>
<dbReference type="AlphaFoldDB" id="G8PBB6"/>
<dbReference type="KEGG" id="pce:PECL_1688"/>
<keyword evidence="7" id="KW-1185">Reference proteome</keyword>
<dbReference type="RefSeq" id="WP_014216099.1">
    <property type="nucleotide sequence ID" value="NC_016605.1"/>
</dbReference>
<evidence type="ECO:0000256" key="3">
    <source>
        <dbReference type="ARBA" id="ARBA00023027"/>
    </source>
</evidence>